<evidence type="ECO:0000313" key="3">
    <source>
        <dbReference type="RefSeq" id="XP_022239795.1"/>
    </source>
</evidence>
<dbReference type="PANTHER" id="PTHR21228:SF72">
    <property type="entry name" value="LD32258P"/>
    <property type="match status" value="1"/>
</dbReference>
<name>A0ABM1S840_LIMPO</name>
<feature type="domain" description="RAP" evidence="1">
    <location>
        <begin position="852"/>
        <end position="912"/>
    </location>
</feature>
<reference evidence="3" key="1">
    <citation type="submission" date="2025-08" db="UniProtKB">
        <authorList>
            <consortium name="RefSeq"/>
        </authorList>
    </citation>
    <scope>IDENTIFICATION</scope>
    <source>
        <tissue evidence="3">Muscle</tissue>
    </source>
</reference>
<dbReference type="RefSeq" id="XP_022239795.1">
    <property type="nucleotide sequence ID" value="XM_022384087.1"/>
</dbReference>
<evidence type="ECO:0000313" key="2">
    <source>
        <dbReference type="Proteomes" id="UP000694941"/>
    </source>
</evidence>
<dbReference type="InterPro" id="IPR050870">
    <property type="entry name" value="FAST_kinase"/>
</dbReference>
<dbReference type="GeneID" id="106457982"/>
<gene>
    <name evidence="3" type="primary">LOC106457982</name>
</gene>
<protein>
    <submittedName>
        <fullName evidence="3">FAST kinase domain-containing protein 1, mitochondrial-like</fullName>
    </submittedName>
</protein>
<dbReference type="PANTHER" id="PTHR21228">
    <property type="entry name" value="FAST LEU-RICH DOMAIN-CONTAINING"/>
    <property type="match status" value="1"/>
</dbReference>
<dbReference type="SMART" id="SM00952">
    <property type="entry name" value="RAP"/>
    <property type="match status" value="1"/>
</dbReference>
<dbReference type="InterPro" id="IPR013584">
    <property type="entry name" value="RAP"/>
</dbReference>
<proteinExistence type="predicted"/>
<dbReference type="InterPro" id="IPR013579">
    <property type="entry name" value="FAST_2"/>
</dbReference>
<sequence>MSLLTFIRNVRLYTWLSVSVRSVCIIKTRPSVKVWNQWSYCNVVKEMLNAQPLCSKSTDFSGTEDEEFLEDVEDQDLHKTKLFPDSLDPFINSIVSCQSMEELFMLMKTSEMRELTNDQACQIIVTMWDLQKLLFGTSSEAFIDFNHQLYSNPHFHEILEVISRNYHLLSDEVVSNIFLALRRLGIPLDNLLMQDIMWECRKRCEQFDLPALSKFTVALEHSGNQVLPSLSLLLTRMVQLLTHQCQEEKDLKCVAICLIHQLHLASSNLFDLFAKSVQQFLKSGKLTDQRVIRKCLTVLTSTPYRHRYLTTIQELCNLLIPSMQKLNSLELASVCTLVAKAECNTDPLIAVILSHVQNMLNNQPSPTSLLYLLQCLVFNHEIHDGKRQQEFFTFCLQNVPFTFHAGRLLRILFYLPLEDIQTLDIFWKLVAESIDSINVHRLACRVYLLKKLSLSKPYSHKAFESVMSKWCYSELEKHGFLFCKDIALLGAFLISCSPEELPAWMYDKILNIIPRLSPSYTDFLALALNLVRKQNVCVREKMQNKLDLIKHELNVVAKDQLRDAFSIRGLNRLIHTQLLLTPRYQLGNSLFIDDLMNKYHSCFKTFTPKVIEDTSKYLTLVKFWVPEVVESMAKQVVEQPHIFPASVISRLLFLCYTLSCFPEADSFLDKCRDIIVRYQNRITGLQVLQAGVALGLFEHLNSSLIHTIFSVPFLDKTDREIAAQATTTYSSRVRTLLMVLNRITCLDFPQQGVPWFHEKYCQDNLSKTSHTMSAFQRDVYNILCEVVSGPQHVRAHVYTPYHYHLSFECIVDPKGQPLVCSDFACTMWGSNQNADARHAKVSSRLPEGCIRVAINVLPEFMFCINFPKLHGAQVLKKRHLEILGYKVVQIPYFEWNSLQLSDKKSKAEYLYKQVFS</sequence>
<dbReference type="Pfam" id="PF08373">
    <property type="entry name" value="RAP"/>
    <property type="match status" value="1"/>
</dbReference>
<dbReference type="Proteomes" id="UP000694941">
    <property type="component" value="Unplaced"/>
</dbReference>
<organism evidence="2 3">
    <name type="scientific">Limulus polyphemus</name>
    <name type="common">Atlantic horseshoe crab</name>
    <dbReference type="NCBI Taxonomy" id="6850"/>
    <lineage>
        <taxon>Eukaryota</taxon>
        <taxon>Metazoa</taxon>
        <taxon>Ecdysozoa</taxon>
        <taxon>Arthropoda</taxon>
        <taxon>Chelicerata</taxon>
        <taxon>Merostomata</taxon>
        <taxon>Xiphosura</taxon>
        <taxon>Limulidae</taxon>
        <taxon>Limulus</taxon>
    </lineage>
</organism>
<keyword evidence="2" id="KW-1185">Reference proteome</keyword>
<accession>A0ABM1S840</accession>
<dbReference type="PROSITE" id="PS51286">
    <property type="entry name" value="RAP"/>
    <property type="match status" value="1"/>
</dbReference>
<dbReference type="Pfam" id="PF08368">
    <property type="entry name" value="FAST_2"/>
    <property type="match status" value="1"/>
</dbReference>
<evidence type="ECO:0000259" key="1">
    <source>
        <dbReference type="PROSITE" id="PS51286"/>
    </source>
</evidence>